<protein>
    <submittedName>
        <fullName evidence="1">Uncharacterized protein</fullName>
    </submittedName>
</protein>
<dbReference type="EMBL" id="BART01023664">
    <property type="protein sequence ID" value="GAG95282.1"/>
    <property type="molecule type" value="Genomic_DNA"/>
</dbReference>
<organism evidence="1">
    <name type="scientific">marine sediment metagenome</name>
    <dbReference type="NCBI Taxonomy" id="412755"/>
    <lineage>
        <taxon>unclassified sequences</taxon>
        <taxon>metagenomes</taxon>
        <taxon>ecological metagenomes</taxon>
    </lineage>
</organism>
<feature type="non-terminal residue" evidence="1">
    <location>
        <position position="96"/>
    </location>
</feature>
<gene>
    <name evidence="1" type="ORF">S01H4_42989</name>
</gene>
<proteinExistence type="predicted"/>
<name>X1CQQ0_9ZZZZ</name>
<sequence length="96" mass="11355">MSEVCVIMKPWLFDILACPIDKKFPLKLYVFSYETTLNDFNSFIEVFDKRDLEIIKGEEIIEVFLENGNTFIRDNIVIEKTELKDYINLILLSINE</sequence>
<reference evidence="1" key="1">
    <citation type="journal article" date="2014" name="Front. Microbiol.">
        <title>High frequency of phylogenetically diverse reductive dehalogenase-homologous genes in deep subseafloor sedimentary metagenomes.</title>
        <authorList>
            <person name="Kawai M."/>
            <person name="Futagami T."/>
            <person name="Toyoda A."/>
            <person name="Takaki Y."/>
            <person name="Nishi S."/>
            <person name="Hori S."/>
            <person name="Arai W."/>
            <person name="Tsubouchi T."/>
            <person name="Morono Y."/>
            <person name="Uchiyama I."/>
            <person name="Ito T."/>
            <person name="Fujiyama A."/>
            <person name="Inagaki F."/>
            <person name="Takami H."/>
        </authorList>
    </citation>
    <scope>NUCLEOTIDE SEQUENCE</scope>
    <source>
        <strain evidence="1">Expedition CK06-06</strain>
    </source>
</reference>
<evidence type="ECO:0000313" key="1">
    <source>
        <dbReference type="EMBL" id="GAG95282.1"/>
    </source>
</evidence>
<comment type="caution">
    <text evidence="1">The sequence shown here is derived from an EMBL/GenBank/DDBJ whole genome shotgun (WGS) entry which is preliminary data.</text>
</comment>
<accession>X1CQQ0</accession>
<dbReference type="AlphaFoldDB" id="X1CQQ0"/>